<organism evidence="1 2">
    <name type="scientific">Mesorhizobium kowhaii</name>
    <dbReference type="NCBI Taxonomy" id="1300272"/>
    <lineage>
        <taxon>Bacteria</taxon>
        <taxon>Pseudomonadati</taxon>
        <taxon>Pseudomonadota</taxon>
        <taxon>Alphaproteobacteria</taxon>
        <taxon>Hyphomicrobiales</taxon>
        <taxon>Phyllobacteriaceae</taxon>
        <taxon>Mesorhizobium</taxon>
    </lineage>
</organism>
<comment type="caution">
    <text evidence="1">The sequence shown here is derived from an EMBL/GenBank/DDBJ whole genome shotgun (WGS) entry which is preliminary data.</text>
</comment>
<dbReference type="Proteomes" id="UP000248616">
    <property type="component" value="Unassembled WGS sequence"/>
</dbReference>
<name>A0A2W7CDP0_9HYPH</name>
<sequence>MNDLEKTSQAAEPSFVDILAEREPECGQRHLAAHLSRQRPSRTHLTEYKTAPSLDETSFRPSAGMLLLDEGVRTRALGLLEFMKGPASGSVLRLFPVTAERKP</sequence>
<reference evidence="2" key="1">
    <citation type="submission" date="2017-03" db="EMBL/GenBank/DDBJ databases">
        <authorList>
            <person name="Safronova V.I."/>
            <person name="Sazanova A.L."/>
            <person name="Chirak E.R."/>
        </authorList>
    </citation>
    <scope>NUCLEOTIDE SEQUENCE [LARGE SCALE GENOMIC DNA]</scope>
    <source>
        <strain evidence="2">Ach-343</strain>
    </source>
</reference>
<proteinExistence type="predicted"/>
<evidence type="ECO:0000313" key="1">
    <source>
        <dbReference type="EMBL" id="PZV40381.1"/>
    </source>
</evidence>
<dbReference type="AlphaFoldDB" id="A0A2W7CDP0"/>
<evidence type="ECO:0000313" key="2">
    <source>
        <dbReference type="Proteomes" id="UP000248616"/>
    </source>
</evidence>
<protein>
    <submittedName>
        <fullName evidence="1">Uncharacterized protein</fullName>
    </submittedName>
</protein>
<gene>
    <name evidence="1" type="ORF">B5V02_00970</name>
</gene>
<accession>A0A2W7CDP0</accession>
<dbReference type="EMBL" id="MZXV01000009">
    <property type="protein sequence ID" value="PZV40381.1"/>
    <property type="molecule type" value="Genomic_DNA"/>
</dbReference>
<keyword evidence="2" id="KW-1185">Reference proteome</keyword>